<evidence type="ECO:0000313" key="3">
    <source>
        <dbReference type="EMBL" id="RLU57291.1"/>
    </source>
</evidence>
<dbReference type="AlphaFoldDB" id="A0A3L8GJZ3"/>
<evidence type="ECO:0000313" key="4">
    <source>
        <dbReference type="Proteomes" id="UP000269148"/>
    </source>
</evidence>
<dbReference type="InterPro" id="IPR037873">
    <property type="entry name" value="BamE-like"/>
</dbReference>
<evidence type="ECO:0000256" key="1">
    <source>
        <dbReference type="ARBA" id="ARBA00022729"/>
    </source>
</evidence>
<dbReference type="RefSeq" id="WP_003099396.1">
    <property type="nucleotide sequence ID" value="NZ_CP010783.1"/>
</dbReference>
<name>A0A3L8GJZ3_STRIN</name>
<dbReference type="OrthoDB" id="2235720at2"/>
<dbReference type="Proteomes" id="UP000269148">
    <property type="component" value="Unassembled WGS sequence"/>
</dbReference>
<dbReference type="Gene3D" id="3.30.1450.10">
    <property type="match status" value="2"/>
</dbReference>
<sequence>MKKNTIITLLVLPLLTMMLIACSKHNAKDSTKKEEKKATMIAANQDKRAAFEKISIASRHENFKNGTSLEELKTLYGEPNKHDTKPAGDVTLDSYTWTFDQVTITASLYENSTIIKSIQNFIFNRDLKLGLKEYNKIKEGMTYNQVTKILTEPDDYTQAISTDKEQLQAVWISGLKTDSQGANISLIFEDGKLTKKSQNALLK</sequence>
<comment type="caution">
    <text evidence="3">The sequence shown here is derived from an EMBL/GenBank/DDBJ whole genome shotgun (WGS) entry which is preliminary data.</text>
</comment>
<dbReference type="InterPro" id="IPR024418">
    <property type="entry name" value="DUF3862"/>
</dbReference>
<dbReference type="EMBL" id="QLQD01000044">
    <property type="protein sequence ID" value="RLU57291.1"/>
    <property type="molecule type" value="Genomic_DNA"/>
</dbReference>
<reference evidence="3 4" key="1">
    <citation type="submission" date="2018-06" db="EMBL/GenBank/DDBJ databases">
        <title>Mutators as drivers of adaptation in pathogenic bacteria and a risk factor for host jumps and vaccine escape.</title>
        <authorList>
            <person name="Barnes A.C."/>
            <person name="Silayeva O."/>
        </authorList>
    </citation>
    <scope>NUCLEOTIDE SEQUENCE [LARGE SCALE GENOMIC DNA]</scope>
    <source>
        <strain evidence="3 4">QMA0445</strain>
    </source>
</reference>
<dbReference type="PROSITE" id="PS51257">
    <property type="entry name" value="PROKAR_LIPOPROTEIN"/>
    <property type="match status" value="1"/>
</dbReference>
<dbReference type="KEGG" id="siz:SI82_04420"/>
<proteinExistence type="predicted"/>
<dbReference type="STRING" id="1346.BMF34_04295"/>
<dbReference type="Pfam" id="PF12978">
    <property type="entry name" value="DUF3862"/>
    <property type="match status" value="1"/>
</dbReference>
<gene>
    <name evidence="3" type="ORF">DIY07_04610</name>
</gene>
<feature type="chain" id="PRO_5039107254" evidence="2">
    <location>
        <begin position="28"/>
        <end position="203"/>
    </location>
</feature>
<organism evidence="3 4">
    <name type="scientific">Streptococcus iniae</name>
    <name type="common">Streptococcus shiloi</name>
    <dbReference type="NCBI Taxonomy" id="1346"/>
    <lineage>
        <taxon>Bacteria</taxon>
        <taxon>Bacillati</taxon>
        <taxon>Bacillota</taxon>
        <taxon>Bacilli</taxon>
        <taxon>Lactobacillales</taxon>
        <taxon>Streptococcaceae</taxon>
        <taxon>Streptococcus</taxon>
    </lineage>
</organism>
<accession>A0A3L8GJZ3</accession>
<dbReference type="SMR" id="A0A3L8GJZ3"/>
<feature type="signal peptide" evidence="2">
    <location>
        <begin position="1"/>
        <end position="27"/>
    </location>
</feature>
<keyword evidence="1 2" id="KW-0732">Signal</keyword>
<dbReference type="GeneID" id="35766664"/>
<protein>
    <submittedName>
        <fullName evidence="3">DUF3862 domain-containing protein</fullName>
    </submittedName>
</protein>
<evidence type="ECO:0000256" key="2">
    <source>
        <dbReference type="SAM" id="SignalP"/>
    </source>
</evidence>